<dbReference type="NCBIfam" id="TIGR00762">
    <property type="entry name" value="DegV"/>
    <property type="match status" value="1"/>
</dbReference>
<accession>A0A7H2BB20</accession>
<dbReference type="GeneID" id="96623821"/>
<name>A0A7H2BB20_9MICC</name>
<reference evidence="2 3" key="1">
    <citation type="submission" date="2020-09" db="EMBL/GenBank/DDBJ databases">
        <title>Investigation of environmental microbes.</title>
        <authorList>
            <person name="Ou Y."/>
            <person name="Kang Q."/>
        </authorList>
    </citation>
    <scope>NUCLEOTIDE SEQUENCE [LARGE SCALE GENOMIC DNA]</scope>
    <source>
        <strain evidence="2 3">KJZ-14</strain>
    </source>
</reference>
<organism evidence="2 3">
    <name type="scientific">Rothia terrae</name>
    <dbReference type="NCBI Taxonomy" id="396015"/>
    <lineage>
        <taxon>Bacteria</taxon>
        <taxon>Bacillati</taxon>
        <taxon>Actinomycetota</taxon>
        <taxon>Actinomycetes</taxon>
        <taxon>Micrococcales</taxon>
        <taxon>Micrococcaceae</taxon>
        <taxon>Rothia</taxon>
    </lineage>
</organism>
<evidence type="ECO:0000313" key="2">
    <source>
        <dbReference type="EMBL" id="QNV36866.1"/>
    </source>
</evidence>
<dbReference type="AlphaFoldDB" id="A0A7H2BB20"/>
<dbReference type="PROSITE" id="PS51482">
    <property type="entry name" value="DEGV"/>
    <property type="match status" value="1"/>
</dbReference>
<dbReference type="InterPro" id="IPR050270">
    <property type="entry name" value="DegV_domain_contain"/>
</dbReference>
<evidence type="ECO:0000313" key="3">
    <source>
        <dbReference type="Proteomes" id="UP000516404"/>
    </source>
</evidence>
<dbReference type="EMBL" id="CP061539">
    <property type="protein sequence ID" value="QNV36866.1"/>
    <property type="molecule type" value="Genomic_DNA"/>
</dbReference>
<proteinExistence type="predicted"/>
<gene>
    <name evidence="2" type="ORF">IDM49_06190</name>
</gene>
<dbReference type="Proteomes" id="UP000516404">
    <property type="component" value="Chromosome"/>
</dbReference>
<keyword evidence="3" id="KW-1185">Reference proteome</keyword>
<dbReference type="SUPFAM" id="SSF82549">
    <property type="entry name" value="DAK1/DegV-like"/>
    <property type="match status" value="1"/>
</dbReference>
<dbReference type="Pfam" id="PF02645">
    <property type="entry name" value="DegV"/>
    <property type="match status" value="1"/>
</dbReference>
<dbReference type="GO" id="GO:0008289">
    <property type="term" value="F:lipid binding"/>
    <property type="evidence" value="ECO:0007669"/>
    <property type="project" value="UniProtKB-KW"/>
</dbReference>
<evidence type="ECO:0000256" key="1">
    <source>
        <dbReference type="ARBA" id="ARBA00023121"/>
    </source>
</evidence>
<dbReference type="RefSeq" id="WP_190723893.1">
    <property type="nucleotide sequence ID" value="NZ_CP061539.1"/>
</dbReference>
<dbReference type="PANTHER" id="PTHR33434">
    <property type="entry name" value="DEGV DOMAIN-CONTAINING PROTEIN DR_1986-RELATED"/>
    <property type="match status" value="1"/>
</dbReference>
<protein>
    <submittedName>
        <fullName evidence="2">DegV family protein</fullName>
    </submittedName>
</protein>
<dbReference type="PANTHER" id="PTHR33434:SF2">
    <property type="entry name" value="FATTY ACID-BINDING PROTEIN TM_1468"/>
    <property type="match status" value="1"/>
</dbReference>
<dbReference type="InterPro" id="IPR043168">
    <property type="entry name" value="DegV_C"/>
</dbReference>
<keyword evidence="1" id="KW-0446">Lipid-binding</keyword>
<sequence>MKKIAIVTDSACALDAGEIKKFEESGRFAVVTLGVRINDTDITSTPDVEERIALAHIQGEVVQTSSPSPGDFQRVYQQFEAEGFDAIFSVHLSGQLSGTVNAAHAASHQLDLPIHVIDTKTVAMAQGTVVRELMRLTETYDNLAVLVDAAYEISERTRLIFYVPTLDALRKGGRIHPALARVGQMFQIMPVATVEDGRLVYLERPRTASRAKERLKEIITTECRERYQVAGSDDEMLLATQGRVVAVHYCGNRAEAVDFARDINCDQATVLTALPVVLSAHTGLGILAVAVY</sequence>
<dbReference type="Gene3D" id="3.30.1180.10">
    <property type="match status" value="1"/>
</dbReference>
<dbReference type="Gene3D" id="3.40.50.10170">
    <property type="match status" value="1"/>
</dbReference>
<dbReference type="InterPro" id="IPR003797">
    <property type="entry name" value="DegV"/>
</dbReference>
<dbReference type="KEGG" id="rter:IDM49_06190"/>